<proteinExistence type="predicted"/>
<dbReference type="Pfam" id="PF06651">
    <property type="entry name" value="DUF1163"/>
    <property type="match status" value="1"/>
</dbReference>
<dbReference type="PANTHER" id="PTHR31125:SF7">
    <property type="entry name" value="F20P5.24 PROTEIN-RELATED"/>
    <property type="match status" value="1"/>
</dbReference>
<comment type="caution">
    <text evidence="1">The sequence shown here is derived from an EMBL/GenBank/DDBJ whole genome shotgun (WGS) entry which is preliminary data.</text>
</comment>
<name>A0A8X7W4N7_BRACI</name>
<gene>
    <name evidence="1" type="ORF">Bca52824_015523</name>
</gene>
<keyword evidence="2" id="KW-1185">Reference proteome</keyword>
<evidence type="ECO:0000313" key="2">
    <source>
        <dbReference type="Proteomes" id="UP000886595"/>
    </source>
</evidence>
<evidence type="ECO:0000313" key="1">
    <source>
        <dbReference type="EMBL" id="KAG2322310.1"/>
    </source>
</evidence>
<organism evidence="1 2">
    <name type="scientific">Brassica carinata</name>
    <name type="common">Ethiopian mustard</name>
    <name type="synonym">Abyssinian cabbage</name>
    <dbReference type="NCBI Taxonomy" id="52824"/>
    <lineage>
        <taxon>Eukaryota</taxon>
        <taxon>Viridiplantae</taxon>
        <taxon>Streptophyta</taxon>
        <taxon>Embryophyta</taxon>
        <taxon>Tracheophyta</taxon>
        <taxon>Spermatophyta</taxon>
        <taxon>Magnoliopsida</taxon>
        <taxon>eudicotyledons</taxon>
        <taxon>Gunneridae</taxon>
        <taxon>Pentapetalae</taxon>
        <taxon>rosids</taxon>
        <taxon>malvids</taxon>
        <taxon>Brassicales</taxon>
        <taxon>Brassicaceae</taxon>
        <taxon>Brassiceae</taxon>
        <taxon>Brassica</taxon>
    </lineage>
</organism>
<dbReference type="OrthoDB" id="1069926at2759"/>
<dbReference type="AlphaFoldDB" id="A0A8X7W4N7"/>
<dbReference type="PANTHER" id="PTHR31125">
    <property type="entry name" value="F20P5.22 PROTEIN-RELATED"/>
    <property type="match status" value="1"/>
</dbReference>
<dbReference type="InterPro" id="IPR009544">
    <property type="entry name" value="DUF1163"/>
</dbReference>
<dbReference type="Proteomes" id="UP000886595">
    <property type="component" value="Unassembled WGS sequence"/>
</dbReference>
<protein>
    <submittedName>
        <fullName evidence="1">Uncharacterized protein</fullName>
    </submittedName>
</protein>
<reference evidence="1 2" key="1">
    <citation type="submission" date="2020-02" db="EMBL/GenBank/DDBJ databases">
        <authorList>
            <person name="Ma Q."/>
            <person name="Huang Y."/>
            <person name="Song X."/>
            <person name="Pei D."/>
        </authorList>
    </citation>
    <scope>NUCLEOTIDE SEQUENCE [LARGE SCALE GENOMIC DNA]</scope>
    <source>
        <strain evidence="1">Sxm20200214</strain>
        <tissue evidence="1">Leaf</tissue>
    </source>
</reference>
<dbReference type="EMBL" id="JAAMPC010000003">
    <property type="protein sequence ID" value="KAG2322310.1"/>
    <property type="molecule type" value="Genomic_DNA"/>
</dbReference>
<accession>A0A8X7W4N7</accession>
<sequence length="116" mass="12855">MCLKGDFKVFIAYNGVTIATLPIESYTLTPHWSMLLKVPLITSDGDMDGAIMKNIVEDIKARGEVRFGSGLLFPDCRYGTSGKMNFACDEATLRFKPGSQRDATLVENEPKCPYQP</sequence>